<reference evidence="2" key="1">
    <citation type="journal article" date="2013" name="Nat. Commun.">
        <title>Whole-genome sequencing of Oryza brachyantha reveals mechanisms underlying Oryza genome evolution.</title>
        <authorList>
            <person name="Chen J."/>
            <person name="Huang Q."/>
            <person name="Gao D."/>
            <person name="Wang J."/>
            <person name="Lang Y."/>
            <person name="Liu T."/>
            <person name="Li B."/>
            <person name="Bai Z."/>
            <person name="Luis Goicoechea J."/>
            <person name="Liang C."/>
            <person name="Chen C."/>
            <person name="Zhang W."/>
            <person name="Sun S."/>
            <person name="Liao Y."/>
            <person name="Zhang X."/>
            <person name="Yang L."/>
            <person name="Song C."/>
            <person name="Wang M."/>
            <person name="Shi J."/>
            <person name="Liu G."/>
            <person name="Liu J."/>
            <person name="Zhou H."/>
            <person name="Zhou W."/>
            <person name="Yu Q."/>
            <person name="An N."/>
            <person name="Chen Y."/>
            <person name="Cai Q."/>
            <person name="Wang B."/>
            <person name="Liu B."/>
            <person name="Min J."/>
            <person name="Huang Y."/>
            <person name="Wu H."/>
            <person name="Li Z."/>
            <person name="Zhang Y."/>
            <person name="Yin Y."/>
            <person name="Song W."/>
            <person name="Jiang J."/>
            <person name="Jackson S.A."/>
            <person name="Wing R.A."/>
            <person name="Wang J."/>
            <person name="Chen M."/>
        </authorList>
    </citation>
    <scope>NUCLEOTIDE SEQUENCE [LARGE SCALE GENOMIC DNA]</scope>
    <source>
        <strain evidence="2">cv. IRGC 101232</strain>
    </source>
</reference>
<evidence type="ECO:0008006" key="4">
    <source>
        <dbReference type="Google" id="ProtNLM"/>
    </source>
</evidence>
<proteinExistence type="predicted"/>
<feature type="region of interest" description="Disordered" evidence="1">
    <location>
        <begin position="179"/>
        <end position="220"/>
    </location>
</feature>
<name>J3MKP7_ORYBR</name>
<feature type="compositionally biased region" description="Polar residues" evidence="1">
    <location>
        <begin position="1"/>
        <end position="49"/>
    </location>
</feature>
<accession>J3MKP7</accession>
<evidence type="ECO:0000313" key="3">
    <source>
        <dbReference type="Proteomes" id="UP000006038"/>
    </source>
</evidence>
<dbReference type="Proteomes" id="UP000006038">
    <property type="component" value="Chromosome 7"/>
</dbReference>
<dbReference type="EnsemblPlants" id="OB07G19790.1">
    <property type="protein sequence ID" value="OB07G19790.1"/>
    <property type="gene ID" value="OB07G19790"/>
</dbReference>
<keyword evidence="3" id="KW-1185">Reference proteome</keyword>
<organism evidence="2">
    <name type="scientific">Oryza brachyantha</name>
    <name type="common">malo sina</name>
    <dbReference type="NCBI Taxonomy" id="4533"/>
    <lineage>
        <taxon>Eukaryota</taxon>
        <taxon>Viridiplantae</taxon>
        <taxon>Streptophyta</taxon>
        <taxon>Embryophyta</taxon>
        <taxon>Tracheophyta</taxon>
        <taxon>Spermatophyta</taxon>
        <taxon>Magnoliopsida</taxon>
        <taxon>Liliopsida</taxon>
        <taxon>Poales</taxon>
        <taxon>Poaceae</taxon>
        <taxon>BOP clade</taxon>
        <taxon>Oryzoideae</taxon>
        <taxon>Oryzeae</taxon>
        <taxon>Oryzinae</taxon>
        <taxon>Oryza</taxon>
    </lineage>
</organism>
<dbReference type="PANTHER" id="PTHR45224:SF10">
    <property type="entry name" value="OS09G0317700 PROTEIN"/>
    <property type="match status" value="1"/>
</dbReference>
<sequence>MESYTDTTFMDLLSSRSTNEVPESCSQAQHIDASIPQNQKTSSSPSIQRSNKRPRSSSISAWLNNSIDPIEGNPKKGDIYWKQVTQDYNSNSPVDRKRKAKHLKDHWGKINRKVVHFNGIYCRLKEVYVSGQNDEMLMDKALRMYKEETQQNFSFSYWWAEVRRQPKWNRVYTEKENKEMRLRGPSDDINEHEKRPQGTKAAKAKAKGKSQAPPGTLSHDDFELYHESQTLKAATTEKMAEVQLQVSQDQKEAALAKERRELAKKDMKIMDKYTTLLMADTTSFTSSQREEHEIALIRAILPNNTEGGTRDSTEGGTRDSIEVLPCHFA</sequence>
<reference evidence="2" key="2">
    <citation type="submission" date="2013-04" db="UniProtKB">
        <authorList>
            <consortium name="EnsemblPlants"/>
        </authorList>
    </citation>
    <scope>IDENTIFICATION</scope>
</reference>
<dbReference type="HOGENOM" id="CLU_974492_0_0_1"/>
<evidence type="ECO:0000256" key="1">
    <source>
        <dbReference type="SAM" id="MobiDB-lite"/>
    </source>
</evidence>
<evidence type="ECO:0000313" key="2">
    <source>
        <dbReference type="EnsemblPlants" id="OB07G19790.1"/>
    </source>
</evidence>
<feature type="region of interest" description="Disordered" evidence="1">
    <location>
        <begin position="1"/>
        <end position="60"/>
    </location>
</feature>
<dbReference type="eggNOG" id="ENOG502R474">
    <property type="taxonomic scope" value="Eukaryota"/>
</dbReference>
<dbReference type="Gramene" id="OB07G19790.1">
    <property type="protein sequence ID" value="OB07G19790.1"/>
    <property type="gene ID" value="OB07G19790"/>
</dbReference>
<feature type="compositionally biased region" description="Basic and acidic residues" evidence="1">
    <location>
        <begin position="179"/>
        <end position="196"/>
    </location>
</feature>
<dbReference type="PANTHER" id="PTHR45224">
    <property type="entry name" value="OS01G0527900 PROTEIN-RELATED"/>
    <property type="match status" value="1"/>
</dbReference>
<protein>
    <recommendedName>
        <fullName evidence="4">No apical meristem-associated C-terminal domain-containing protein</fullName>
    </recommendedName>
</protein>
<dbReference type="AlphaFoldDB" id="J3MKP7"/>
<dbReference type="OMA" id="KALRMYK"/>